<name>A0AAU8M1X7_9BACT</name>
<dbReference type="InterPro" id="IPR036249">
    <property type="entry name" value="Thioredoxin-like_sf"/>
</dbReference>
<dbReference type="AlphaFoldDB" id="A0AAU8M1X7"/>
<feature type="chain" id="PRO_5044009258" evidence="2">
    <location>
        <begin position="26"/>
        <end position="150"/>
    </location>
</feature>
<reference evidence="4" key="2">
    <citation type="submission" date="2024-06" db="EMBL/GenBank/DDBJ databases">
        <authorList>
            <person name="Plum-Jensen L.E."/>
            <person name="Schramm A."/>
            <person name="Marshall I.P.G."/>
        </authorList>
    </citation>
    <scope>NUCLEOTIDE SEQUENCE</scope>
    <source>
        <strain evidence="4">Rat1</strain>
    </source>
</reference>
<evidence type="ECO:0000256" key="1">
    <source>
        <dbReference type="ARBA" id="ARBA00023284"/>
    </source>
</evidence>
<gene>
    <name evidence="4" type="ORF">Q3M24_10385</name>
</gene>
<evidence type="ECO:0000256" key="2">
    <source>
        <dbReference type="SAM" id="SignalP"/>
    </source>
</evidence>
<evidence type="ECO:0000259" key="3">
    <source>
        <dbReference type="PROSITE" id="PS51352"/>
    </source>
</evidence>
<dbReference type="Gene3D" id="3.40.30.10">
    <property type="entry name" value="Glutaredoxin"/>
    <property type="match status" value="1"/>
</dbReference>
<dbReference type="InterPro" id="IPR013766">
    <property type="entry name" value="Thioredoxin_domain"/>
</dbReference>
<keyword evidence="1" id="KW-0676">Redox-active center</keyword>
<dbReference type="PROSITE" id="PS51352">
    <property type="entry name" value="THIOREDOXIN_2"/>
    <property type="match status" value="1"/>
</dbReference>
<dbReference type="PROSITE" id="PS00194">
    <property type="entry name" value="THIOREDOXIN_1"/>
    <property type="match status" value="1"/>
</dbReference>
<dbReference type="KEGG" id="eaj:Q3M24_10385"/>
<keyword evidence="2" id="KW-0732">Signal</keyword>
<dbReference type="InterPro" id="IPR012336">
    <property type="entry name" value="Thioredoxin-like_fold"/>
</dbReference>
<dbReference type="Pfam" id="PF13098">
    <property type="entry name" value="Thioredoxin_2"/>
    <property type="match status" value="1"/>
</dbReference>
<feature type="signal peptide" evidence="2">
    <location>
        <begin position="1"/>
        <end position="25"/>
    </location>
</feature>
<dbReference type="InterPro" id="IPR017937">
    <property type="entry name" value="Thioredoxin_CS"/>
</dbReference>
<dbReference type="EMBL" id="CP159373">
    <property type="protein sequence ID" value="XCN75113.1"/>
    <property type="molecule type" value="Genomic_DNA"/>
</dbReference>
<accession>A0AAU8M1X7</accession>
<organism evidence="4">
    <name type="scientific">Candidatus Electrothrix aestuarii</name>
    <dbReference type="NCBI Taxonomy" id="3062594"/>
    <lineage>
        <taxon>Bacteria</taxon>
        <taxon>Pseudomonadati</taxon>
        <taxon>Thermodesulfobacteriota</taxon>
        <taxon>Desulfobulbia</taxon>
        <taxon>Desulfobulbales</taxon>
        <taxon>Desulfobulbaceae</taxon>
        <taxon>Candidatus Electrothrix</taxon>
    </lineage>
</organism>
<protein>
    <submittedName>
        <fullName evidence="4">Thioredoxin family protein</fullName>
    </submittedName>
</protein>
<sequence>MKKRFMPLLLLTLISVLFLSTTAEAVTTNQWYTKASSFKKIEKAAKKKNKPYILFFYTDWCGYCKKMNKNYLSKEKIQHILSKYYRIKINPEKGEAEGNLAQKKGVQGFPDFRVVHPSGISIKVHPFKRSGSLTVKEFIQELEAALKGES</sequence>
<feature type="domain" description="Thioredoxin" evidence="3">
    <location>
        <begin position="12"/>
        <end position="147"/>
    </location>
</feature>
<reference evidence="4" key="1">
    <citation type="journal article" date="2024" name="Syst. Appl. Microbiol.">
        <title>First single-strain enrichments of Electrothrix cable bacteria, description of E. aestuarii sp. nov. and E. rattekaaiensis sp. nov., and proposal of a cable bacteria taxonomy following the rules of the SeqCode.</title>
        <authorList>
            <person name="Plum-Jensen L.E."/>
            <person name="Schramm A."/>
            <person name="Marshall I.P.G."/>
        </authorList>
    </citation>
    <scope>NUCLEOTIDE SEQUENCE</scope>
    <source>
        <strain evidence="4">Rat1</strain>
    </source>
</reference>
<dbReference type="SUPFAM" id="SSF52833">
    <property type="entry name" value="Thioredoxin-like"/>
    <property type="match status" value="1"/>
</dbReference>
<evidence type="ECO:0000313" key="4">
    <source>
        <dbReference type="EMBL" id="XCN75113.1"/>
    </source>
</evidence>
<proteinExistence type="predicted"/>